<accession>A0ABZ0RH37</accession>
<evidence type="ECO:0000256" key="1">
    <source>
        <dbReference type="SAM" id="Phobius"/>
    </source>
</evidence>
<reference evidence="2 3" key="1">
    <citation type="submission" date="2023-11" db="EMBL/GenBank/DDBJ databases">
        <title>Coraliomargarita sp. nov., isolated from marine algae.</title>
        <authorList>
            <person name="Lee J.K."/>
            <person name="Baek J.H."/>
            <person name="Kim J.M."/>
            <person name="Choi D.G."/>
            <person name="Jeon C.O."/>
        </authorList>
    </citation>
    <scope>NUCLEOTIDE SEQUENCE [LARGE SCALE GENOMIC DNA]</scope>
    <source>
        <strain evidence="2 3">J2-16</strain>
    </source>
</reference>
<organism evidence="2 3">
    <name type="scientific">Coraliomargarita algicola</name>
    <dbReference type="NCBI Taxonomy" id="3092156"/>
    <lineage>
        <taxon>Bacteria</taxon>
        <taxon>Pseudomonadati</taxon>
        <taxon>Verrucomicrobiota</taxon>
        <taxon>Opitutia</taxon>
        <taxon>Puniceicoccales</taxon>
        <taxon>Coraliomargaritaceae</taxon>
        <taxon>Coraliomargarita</taxon>
    </lineage>
</organism>
<feature type="transmembrane region" description="Helical" evidence="1">
    <location>
        <begin position="20"/>
        <end position="41"/>
    </location>
</feature>
<keyword evidence="1" id="KW-0472">Membrane</keyword>
<name>A0ABZ0RH37_9BACT</name>
<sequence length="505" mass="54775">MKNPLKHSTRPKTASNGFALVISLLMMAFVLMLLLSMQLLIRTEVSTAAISISKQQAQQNAFLGLQIALGELQKHTGVDTVVTARAELLDSTSDTELVDDVANPFWTGVWKNDGTLSTWLVSGNTGADPLEQLADNTALDPAASDVAIIVSEKTASSTTGIASEKFVYAPKQSISGDLQRTGNYAYWVGDEGLKSKINLSIQERNDLLDPEKLKLVSAQRNGVNAMTELENFPLDTPAQVSRIADRSHLDILIPSATDKISSLRFHDLTTYGYGILSDIAQGGLKKDLSAGLASSATEPSSSIFPPISQHPTSSGLSFSSAVDPGGPLWEQLRSWVNYPSNSSGELLVRPTSDTQIGLSPVITGAQFFSRLTYETDTTGMTGKYFVHIIPAVVLWNPYNVPLETEDYTLRIAKSYQYNSNFTYLTQASGIFQIELQNGNNSFEDASVGNSGDYNFRKNGQTHLIFHIPNVSLAPGEAMVYSPPSMMGNIIIPLITQPHPLHLKTA</sequence>
<keyword evidence="1" id="KW-1133">Transmembrane helix</keyword>
<protein>
    <recommendedName>
        <fullName evidence="4">Type 4 fimbrial biogenesis protein PilX N-terminal domain-containing protein</fullName>
    </recommendedName>
</protein>
<evidence type="ECO:0000313" key="2">
    <source>
        <dbReference type="EMBL" id="WPJ95357.1"/>
    </source>
</evidence>
<dbReference type="RefSeq" id="WP_319832246.1">
    <property type="nucleotide sequence ID" value="NZ_CP138858.1"/>
</dbReference>
<dbReference type="EMBL" id="CP138858">
    <property type="protein sequence ID" value="WPJ95357.1"/>
    <property type="molecule type" value="Genomic_DNA"/>
</dbReference>
<dbReference type="Proteomes" id="UP001324993">
    <property type="component" value="Chromosome"/>
</dbReference>
<evidence type="ECO:0000313" key="3">
    <source>
        <dbReference type="Proteomes" id="UP001324993"/>
    </source>
</evidence>
<keyword evidence="3" id="KW-1185">Reference proteome</keyword>
<keyword evidence="1" id="KW-0812">Transmembrane</keyword>
<evidence type="ECO:0008006" key="4">
    <source>
        <dbReference type="Google" id="ProtNLM"/>
    </source>
</evidence>
<gene>
    <name evidence="2" type="ORF">SH580_18205</name>
</gene>
<proteinExistence type="predicted"/>